<proteinExistence type="predicted"/>
<reference evidence="2 3" key="1">
    <citation type="submission" date="2024-05" db="EMBL/GenBank/DDBJ databases">
        <authorList>
            <person name="Wallberg A."/>
        </authorList>
    </citation>
    <scope>NUCLEOTIDE SEQUENCE [LARGE SCALE GENOMIC DNA]</scope>
</reference>
<protein>
    <recommendedName>
        <fullName evidence="1">Endonuclease/exonuclease/phosphatase domain-containing protein</fullName>
    </recommendedName>
</protein>
<dbReference type="InterPro" id="IPR036691">
    <property type="entry name" value="Endo/exonu/phosph_ase_sf"/>
</dbReference>
<dbReference type="Proteomes" id="UP001497623">
    <property type="component" value="Unassembled WGS sequence"/>
</dbReference>
<sequence length="244" mass="28269">LPPGIPFPTDQFKELLDELPTPLLILGDFNCKNTIWGSPILTSQEQEPTYTRGQELLDSIEPHHLNILNTGKLTFFRSNNLYHSHLDLSIGSPEICNNLFWDTEPDPHNSHHYPIIISHSLENIYTQKPVKWNFYKTSQADLNNFSKSINLPHMDNITNATETCSTLINHIFEVANQHIKKTSPNINTKYFNPWWNEDCAKAIKEKKKKLRTLNRCYSPQNLIAFKKAASKSRYTIRNAKHLSW</sequence>
<keyword evidence="3" id="KW-1185">Reference proteome</keyword>
<evidence type="ECO:0000313" key="3">
    <source>
        <dbReference type="Proteomes" id="UP001497623"/>
    </source>
</evidence>
<dbReference type="PANTHER" id="PTHR33273:SF4">
    <property type="entry name" value="ENDONUCLEASE_EXONUCLEASE_PHOSPHATASE DOMAIN-CONTAINING PROTEIN"/>
    <property type="match status" value="1"/>
</dbReference>
<gene>
    <name evidence="2" type="ORF">MNOR_LOCUS34248</name>
</gene>
<accession>A0AAV2SAC4</accession>
<dbReference type="InterPro" id="IPR005135">
    <property type="entry name" value="Endo/exonuclease/phosphatase"/>
</dbReference>
<evidence type="ECO:0000313" key="2">
    <source>
        <dbReference type="EMBL" id="CAL4172185.1"/>
    </source>
</evidence>
<dbReference type="PANTHER" id="PTHR33273">
    <property type="entry name" value="DOMAIN-CONTAINING PROTEIN, PUTATIVE-RELATED"/>
    <property type="match status" value="1"/>
</dbReference>
<evidence type="ECO:0000259" key="1">
    <source>
        <dbReference type="Pfam" id="PF14529"/>
    </source>
</evidence>
<comment type="caution">
    <text evidence="2">The sequence shown here is derived from an EMBL/GenBank/DDBJ whole genome shotgun (WGS) entry which is preliminary data.</text>
</comment>
<name>A0AAV2SAC4_MEGNR</name>
<dbReference type="Pfam" id="PF14529">
    <property type="entry name" value="Exo_endo_phos_2"/>
    <property type="match status" value="1"/>
</dbReference>
<dbReference type="Gene3D" id="3.60.10.10">
    <property type="entry name" value="Endonuclease/exonuclease/phosphatase"/>
    <property type="match status" value="1"/>
</dbReference>
<dbReference type="AlphaFoldDB" id="A0AAV2SAC4"/>
<feature type="non-terminal residue" evidence="2">
    <location>
        <position position="1"/>
    </location>
</feature>
<dbReference type="GO" id="GO:0003824">
    <property type="term" value="F:catalytic activity"/>
    <property type="evidence" value="ECO:0007669"/>
    <property type="project" value="InterPro"/>
</dbReference>
<dbReference type="EMBL" id="CAXKWB010052060">
    <property type="protein sequence ID" value="CAL4172185.1"/>
    <property type="molecule type" value="Genomic_DNA"/>
</dbReference>
<feature type="domain" description="Endonuclease/exonuclease/phosphatase" evidence="1">
    <location>
        <begin position="10"/>
        <end position="116"/>
    </location>
</feature>
<dbReference type="SUPFAM" id="SSF56219">
    <property type="entry name" value="DNase I-like"/>
    <property type="match status" value="1"/>
</dbReference>
<organism evidence="2 3">
    <name type="scientific">Meganyctiphanes norvegica</name>
    <name type="common">Northern krill</name>
    <name type="synonym">Thysanopoda norvegica</name>
    <dbReference type="NCBI Taxonomy" id="48144"/>
    <lineage>
        <taxon>Eukaryota</taxon>
        <taxon>Metazoa</taxon>
        <taxon>Ecdysozoa</taxon>
        <taxon>Arthropoda</taxon>
        <taxon>Crustacea</taxon>
        <taxon>Multicrustacea</taxon>
        <taxon>Malacostraca</taxon>
        <taxon>Eumalacostraca</taxon>
        <taxon>Eucarida</taxon>
        <taxon>Euphausiacea</taxon>
        <taxon>Euphausiidae</taxon>
        <taxon>Meganyctiphanes</taxon>
    </lineage>
</organism>